<dbReference type="InterPro" id="IPR021971">
    <property type="entry name" value="Salp15"/>
</dbReference>
<evidence type="ECO:0000313" key="6">
    <source>
        <dbReference type="EMBL" id="JAB77608.1"/>
    </source>
</evidence>
<sequence length="118" mass="13367">TESSPDIVGEMKNVPRECEDDLKKRIKDKCEQNPYYPELVEFTECRYICGHENDNIYTIHKIRRTINLKDGTPCGHNKAVAVQTKNRGSDLPALPIDNGSYATKFTYDYYGASGACPM</sequence>
<reference evidence="6" key="1">
    <citation type="journal article" date="2015" name="Sci. Rep.">
        <title>Tissue- and time-dependent transcription in Ixodes ricinus salivary glands and midguts when blood feeding on the vertebrate host.</title>
        <authorList>
            <person name="Kotsyfakis M."/>
            <person name="Schwarz A."/>
            <person name="Erhart J."/>
            <person name="Ribeiro J.M."/>
        </authorList>
    </citation>
    <scope>NUCLEOTIDE SEQUENCE</scope>
    <source>
        <tissue evidence="6">Salivary gland and midgut</tissue>
    </source>
</reference>
<proteinExistence type="evidence at transcript level"/>
<keyword evidence="4" id="KW-0325">Glycoprotein</keyword>
<protein>
    <submittedName>
        <fullName evidence="6">Putative tick ixostatin</fullName>
    </submittedName>
</protein>
<evidence type="ECO:0000256" key="3">
    <source>
        <dbReference type="ARBA" id="ARBA00022729"/>
    </source>
</evidence>
<dbReference type="GO" id="GO:0005576">
    <property type="term" value="C:extracellular region"/>
    <property type="evidence" value="ECO:0007669"/>
    <property type="project" value="UniProtKB-SubCell"/>
</dbReference>
<evidence type="ECO:0000256" key="4">
    <source>
        <dbReference type="ARBA" id="ARBA00023180"/>
    </source>
</evidence>
<evidence type="ECO:0000256" key="1">
    <source>
        <dbReference type="ARBA" id="ARBA00004613"/>
    </source>
</evidence>
<evidence type="ECO:0000256" key="2">
    <source>
        <dbReference type="ARBA" id="ARBA00022525"/>
    </source>
</evidence>
<comment type="similarity">
    <text evidence="5">Belongs to the salp15 family.</text>
</comment>
<dbReference type="AlphaFoldDB" id="V5HTQ7"/>
<evidence type="ECO:0000256" key="5">
    <source>
        <dbReference type="ARBA" id="ARBA00034321"/>
    </source>
</evidence>
<comment type="subcellular location">
    <subcellularLocation>
        <location evidence="1">Secreted</location>
    </subcellularLocation>
</comment>
<accession>V5HTQ7</accession>
<organism evidence="6">
    <name type="scientific">Ixodes ricinus</name>
    <name type="common">Common tick</name>
    <name type="synonym">Acarus ricinus</name>
    <dbReference type="NCBI Taxonomy" id="34613"/>
    <lineage>
        <taxon>Eukaryota</taxon>
        <taxon>Metazoa</taxon>
        <taxon>Ecdysozoa</taxon>
        <taxon>Arthropoda</taxon>
        <taxon>Chelicerata</taxon>
        <taxon>Arachnida</taxon>
        <taxon>Acari</taxon>
        <taxon>Parasitiformes</taxon>
        <taxon>Ixodida</taxon>
        <taxon>Ixodoidea</taxon>
        <taxon>Ixodidae</taxon>
        <taxon>Ixodinae</taxon>
        <taxon>Ixodes</taxon>
    </lineage>
</organism>
<dbReference type="EMBL" id="GANP01006860">
    <property type="protein sequence ID" value="JAB77608.1"/>
    <property type="molecule type" value="mRNA"/>
</dbReference>
<feature type="non-terminal residue" evidence="6">
    <location>
        <position position="1"/>
    </location>
</feature>
<keyword evidence="2" id="KW-0964">Secreted</keyword>
<name>V5HTQ7_IXORI</name>
<keyword evidence="3" id="KW-0732">Signal</keyword>
<dbReference type="Pfam" id="PF12115">
    <property type="entry name" value="Salp15"/>
    <property type="match status" value="1"/>
</dbReference>